<accession>A0A8H7XNC3</accession>
<name>A0A8H7XNC3_PSICU</name>
<dbReference type="AlphaFoldDB" id="A0A8H7XNC3"/>
<organism evidence="2">
    <name type="scientific">Psilocybe cubensis</name>
    <name type="common">Psychedelic mushroom</name>
    <name type="synonym">Stropharia cubensis</name>
    <dbReference type="NCBI Taxonomy" id="181762"/>
    <lineage>
        <taxon>Eukaryota</taxon>
        <taxon>Fungi</taxon>
        <taxon>Dikarya</taxon>
        <taxon>Basidiomycota</taxon>
        <taxon>Agaricomycotina</taxon>
        <taxon>Agaricomycetes</taxon>
        <taxon>Agaricomycetidae</taxon>
        <taxon>Agaricales</taxon>
        <taxon>Agaricineae</taxon>
        <taxon>Strophariaceae</taxon>
        <taxon>Psilocybe</taxon>
    </lineage>
</organism>
<protein>
    <submittedName>
        <fullName evidence="2">Uncharacterized protein</fullName>
    </submittedName>
</protein>
<reference evidence="2" key="1">
    <citation type="submission" date="2021-02" db="EMBL/GenBank/DDBJ databases">
        <title>Psilocybe cubensis genome.</title>
        <authorList>
            <person name="Mckernan K.J."/>
            <person name="Crawford S."/>
            <person name="Trippe A."/>
            <person name="Kane L.T."/>
            <person name="Mclaughlin S."/>
        </authorList>
    </citation>
    <scope>NUCLEOTIDE SEQUENCE [LARGE SCALE GENOMIC DNA]</scope>
    <source>
        <strain evidence="2">MGC-MH-2018</strain>
    </source>
</reference>
<feature type="compositionally biased region" description="Basic and acidic residues" evidence="1">
    <location>
        <begin position="126"/>
        <end position="137"/>
    </location>
</feature>
<feature type="region of interest" description="Disordered" evidence="1">
    <location>
        <begin position="60"/>
        <end position="84"/>
    </location>
</feature>
<feature type="region of interest" description="Disordered" evidence="1">
    <location>
        <begin position="1"/>
        <end position="30"/>
    </location>
</feature>
<gene>
    <name evidence="2" type="ORF">JR316_012267</name>
</gene>
<evidence type="ECO:0000313" key="2">
    <source>
        <dbReference type="EMBL" id="KAG5162879.1"/>
    </source>
</evidence>
<sequence>MPSATDAAKTLIPHGPFQYPPTQGPKHTTSRLAAPLKPITSSSAKGRHYRILPLDKQGCAGSGAPFTTQRNATQRSAPDRGGGTAQVYPTFVSPSFCIRCSGAGMVWCAAPVPQARVNKRPLTVDTKPDTSDMDTHPHIPTYKFPSPAYTHTHEEND</sequence>
<proteinExistence type="predicted"/>
<feature type="region of interest" description="Disordered" evidence="1">
    <location>
        <begin position="120"/>
        <end position="157"/>
    </location>
</feature>
<feature type="compositionally biased region" description="Polar residues" evidence="1">
    <location>
        <begin position="65"/>
        <end position="76"/>
    </location>
</feature>
<evidence type="ECO:0000256" key="1">
    <source>
        <dbReference type="SAM" id="MobiDB-lite"/>
    </source>
</evidence>
<dbReference type="EMBL" id="JAFIQS010000017">
    <property type="protein sequence ID" value="KAG5162879.1"/>
    <property type="molecule type" value="Genomic_DNA"/>
</dbReference>
<comment type="caution">
    <text evidence="2">The sequence shown here is derived from an EMBL/GenBank/DDBJ whole genome shotgun (WGS) entry which is preliminary data.</text>
</comment>